<dbReference type="Proteomes" id="UP000292684">
    <property type="component" value="Segment"/>
</dbReference>
<dbReference type="Proteomes" id="UP000293753">
    <property type="component" value="Genome"/>
</dbReference>
<evidence type="ECO:0000313" key="1">
    <source>
        <dbReference type="EMBL" id="QAV34636.1"/>
    </source>
</evidence>
<dbReference type="Proteomes" id="UP000291149">
    <property type="component" value="Segment"/>
</dbReference>
<dbReference type="EMBL" id="MK388100">
    <property type="protein sequence ID" value="QAV35650.1"/>
    <property type="molecule type" value="Genomic_DNA"/>
</dbReference>
<dbReference type="Proteomes" id="UP000292406">
    <property type="component" value="Segment"/>
</dbReference>
<evidence type="ECO:0000313" key="8">
    <source>
        <dbReference type="EMBL" id="QAV41058.1"/>
    </source>
</evidence>
<evidence type="ECO:0000313" key="7">
    <source>
        <dbReference type="EMBL" id="QAV40382.1"/>
    </source>
</evidence>
<dbReference type="EMBL" id="MK388094">
    <property type="protein sequence ID" value="QAV34636.1"/>
    <property type="molecule type" value="Genomic_DNA"/>
</dbReference>
<dbReference type="Proteomes" id="UP000293069">
    <property type="component" value="Segment"/>
</dbReference>
<name>A0A481NK40_9POXV</name>
<protein>
    <submittedName>
        <fullName evidence="8">M156R</fullName>
    </submittedName>
</protein>
<dbReference type="EMBL" id="MK388102">
    <property type="protein sequence ID" value="QAV35988.1"/>
    <property type="molecule type" value="Genomic_DNA"/>
</dbReference>
<dbReference type="EMBL" id="MK388113">
    <property type="protein sequence ID" value="QAV37847.1"/>
    <property type="molecule type" value="Genomic_DNA"/>
</dbReference>
<dbReference type="Proteomes" id="UP000292676">
    <property type="component" value="Segment"/>
</dbReference>
<dbReference type="Proteomes" id="UP000291290">
    <property type="component" value="Segment"/>
</dbReference>
<proteinExistence type="predicted"/>
<organism evidence="8 13">
    <name type="scientific">Myxoma virus</name>
    <dbReference type="NCBI Taxonomy" id="10273"/>
    <lineage>
        <taxon>Viruses</taxon>
        <taxon>Varidnaviria</taxon>
        <taxon>Bamfordvirae</taxon>
        <taxon>Nucleocytoviricota</taxon>
        <taxon>Pokkesviricetes</taxon>
        <taxon>Chitovirales</taxon>
        <taxon>Poxviridae</taxon>
        <taxon>Chordopoxvirinae</taxon>
        <taxon>Leporipoxvirus</taxon>
        <taxon>Leporipoxvirus myxoma</taxon>
    </lineage>
</organism>
<dbReference type="Proteomes" id="UP000292368">
    <property type="component" value="Segment"/>
</dbReference>
<dbReference type="EMBL" id="MK388135">
    <property type="protein sequence ID" value="QAV41565.1"/>
    <property type="molecule type" value="Genomic_DNA"/>
</dbReference>
<dbReference type="Gene3D" id="2.40.50.140">
    <property type="entry name" value="Nucleic acid-binding proteins"/>
    <property type="match status" value="1"/>
</dbReference>
<dbReference type="EMBL" id="MK388128">
    <property type="protein sequence ID" value="QAV40382.1"/>
    <property type="molecule type" value="Genomic_DNA"/>
</dbReference>
<dbReference type="Proteomes" id="UP000293046">
    <property type="component" value="Segment"/>
</dbReference>
<dbReference type="Proteomes" id="UP000291454">
    <property type="component" value="Genome"/>
</dbReference>
<evidence type="ECO:0000313" key="6">
    <source>
        <dbReference type="EMBL" id="QAV40213.1"/>
    </source>
</evidence>
<dbReference type="EMBL" id="MK388143">
    <property type="protein sequence ID" value="QAV42917.1"/>
    <property type="molecule type" value="Genomic_DNA"/>
</dbReference>
<dbReference type="EMBL" id="MK388103">
    <property type="protein sequence ID" value="QAV36157.1"/>
    <property type="molecule type" value="Genomic_DNA"/>
</dbReference>
<evidence type="ECO:0000313" key="4">
    <source>
        <dbReference type="EMBL" id="QAV38692.1"/>
    </source>
</evidence>
<evidence type="ECO:0000313" key="9">
    <source>
        <dbReference type="EMBL" id="QAV41565.1"/>
    </source>
</evidence>
<dbReference type="EMBL" id="MK388127">
    <property type="protein sequence ID" value="QAV40213.1"/>
    <property type="molecule type" value="Genomic_DNA"/>
</dbReference>
<dbReference type="EMBL" id="MK388131">
    <property type="protein sequence ID" value="QAV40889.1"/>
    <property type="molecule type" value="Genomic_DNA"/>
</dbReference>
<dbReference type="EMBL" id="MK388132">
    <property type="protein sequence ID" value="QAV41058.1"/>
    <property type="molecule type" value="Genomic_DNA"/>
</dbReference>
<evidence type="ECO:0000313" key="3">
    <source>
        <dbReference type="EMBL" id="QAV35650.1"/>
    </source>
</evidence>
<evidence type="ECO:0000313" key="2">
    <source>
        <dbReference type="EMBL" id="QAV35481.1"/>
    </source>
</evidence>
<dbReference type="Proteomes" id="UP000293894">
    <property type="component" value="Genome"/>
</dbReference>
<dbReference type="SUPFAM" id="SSF50249">
    <property type="entry name" value="Nucleic acid-binding proteins"/>
    <property type="match status" value="1"/>
</dbReference>
<reference evidence="11 12" key="1">
    <citation type="journal article" date="2019" name="J. Virol.">
        <title>Punctuated evolution of myxoma virus: rapid and disjunct evolution of a recent viral lineage in Australia.</title>
        <authorList>
            <person name="Eden J.-S."/>
            <person name="Kerr P.J."/>
            <person name="Holmes E.C."/>
        </authorList>
    </citation>
    <scope>NUCLEOTIDE SEQUENCE [LARGE SCALE GENOMIC DNA]</scope>
    <source>
        <strain evidence="4">Aust/NSW/Deniliquin/02-2015</strain>
        <strain evidence="3">Aust/SA/Adelaide Hills/05-2012</strain>
        <strain evidence="1">Aust/SA/Coomandook/12-2013</strain>
        <strain evidence="5">Aust/SA/Mt Gambier/01-2015</strain>
        <strain evidence="10">Aust/SA/Mt Gambier/03-2015</strain>
        <strain evidence="9">Aust/SA/Mt Gambier/09-2015</strain>
        <strain evidence="6">Aust/SA/Quorn/03-2016</strain>
        <strain evidence="7">Aust/SA/Sandy Creek/04-2016</strain>
        <strain evidence="8">Aust/SA/Turretfield</strain>
        <strain evidence="2">Aust/Vic/Wonga Park/03-2012</strain>
    </source>
</reference>
<dbReference type="EMBL" id="MK388106">
    <property type="protein sequence ID" value="QAV36664.1"/>
    <property type="molecule type" value="Genomic_DNA"/>
</dbReference>
<dbReference type="EMBL" id="MK388118">
    <property type="protein sequence ID" value="QAV38692.1"/>
    <property type="molecule type" value="Genomic_DNA"/>
</dbReference>
<gene>
    <name evidence="8" type="primary">m156R</name>
</gene>
<dbReference type="Proteomes" id="UP000294127">
    <property type="component" value="Segment"/>
</dbReference>
<evidence type="ECO:0000313" key="13">
    <source>
        <dbReference type="Proteomes" id="UP000293894"/>
    </source>
</evidence>
<evidence type="ECO:0000313" key="11">
    <source>
        <dbReference type="Proteomes" id="UP000291290"/>
    </source>
</evidence>
<dbReference type="EMBL" id="MK388130">
    <property type="protein sequence ID" value="QAV40720.1"/>
    <property type="molecule type" value="Genomic_DNA"/>
</dbReference>
<dbReference type="EMBL" id="MK388099">
    <property type="protein sequence ID" value="QAV35481.1"/>
    <property type="molecule type" value="Genomic_DNA"/>
</dbReference>
<sequence length="104" mass="12160">MTVIKPSSRPRPRKNKNIKVNTYRTSAMDLSPGSVHEGIVYFKDGIFKVRLLGYEGHECILLDYLNYRQDTLDRLKERLVGRVIKTRVVRADGLYVDLRRFFEG</sequence>
<dbReference type="EMBL" id="MK388129">
    <property type="protein sequence ID" value="QAV40551.1"/>
    <property type="molecule type" value="Genomic_DNA"/>
</dbReference>
<dbReference type="Proteomes" id="UP000293155">
    <property type="component" value="Genome"/>
</dbReference>
<dbReference type="EMBL" id="MK388119">
    <property type="protein sequence ID" value="QAV38861.1"/>
    <property type="molecule type" value="Genomic_DNA"/>
</dbReference>
<dbReference type="Proteomes" id="UP000293058">
    <property type="component" value="Genome"/>
</dbReference>
<evidence type="ECO:0000313" key="10">
    <source>
        <dbReference type="EMBL" id="QAV42917.1"/>
    </source>
</evidence>
<evidence type="ECO:0000313" key="12">
    <source>
        <dbReference type="Proteomes" id="UP000291454"/>
    </source>
</evidence>
<dbReference type="Proteomes" id="UP000291627">
    <property type="component" value="Segment"/>
</dbReference>
<dbReference type="InterPro" id="IPR012340">
    <property type="entry name" value="NA-bd_OB-fold"/>
</dbReference>
<dbReference type="Proteomes" id="UP000291891">
    <property type="component" value="Segment"/>
</dbReference>
<accession>A0A481NK40</accession>
<dbReference type="Proteomes" id="UP000294706">
    <property type="component" value="Segment"/>
</dbReference>
<evidence type="ECO:0000313" key="5">
    <source>
        <dbReference type="EMBL" id="QAV38861.1"/>
    </source>
</evidence>